<reference evidence="2" key="1">
    <citation type="submission" date="2018-06" db="EMBL/GenBank/DDBJ databases">
        <authorList>
            <person name="Zhirakovskaya E."/>
        </authorList>
    </citation>
    <scope>NUCLEOTIDE SEQUENCE</scope>
</reference>
<evidence type="ECO:0000256" key="1">
    <source>
        <dbReference type="SAM" id="Phobius"/>
    </source>
</evidence>
<name>A0A3B1BVE6_9ZZZZ</name>
<gene>
    <name evidence="2" type="ORF">MNBD_NITROSPINAE01-876</name>
</gene>
<sequence length="260" mass="27764">MGRYKKVIKKKEKGSGDLLLDSGENAKHWIVEHFSIVSLAVGALILAGALWYGMIYYNSVTYQDAQGRLYEATMVTRAASLGGEDPQTAVSKAREIVERGGPSEVVAQELIALAGLLFKTGDYTGASLEFERAAGVAENGTLHHERALIGKAHSAMAAGKIPEAEAQFKALAQSVKFYPKADILLNLAFALAGAGKTDEAVKMLNQIKADNPSFYSEDFIADTIHRIEDGGFAPLLKLAATIKDEAPDNSIVAVHGEGAK</sequence>
<keyword evidence="1" id="KW-0472">Membrane</keyword>
<feature type="transmembrane region" description="Helical" evidence="1">
    <location>
        <begin position="36"/>
        <end position="57"/>
    </location>
</feature>
<dbReference type="SUPFAM" id="SSF48452">
    <property type="entry name" value="TPR-like"/>
    <property type="match status" value="1"/>
</dbReference>
<protein>
    <submittedName>
        <fullName evidence="2">Uncharacterized protein</fullName>
    </submittedName>
</protein>
<dbReference type="Gene3D" id="1.25.40.10">
    <property type="entry name" value="Tetratricopeptide repeat domain"/>
    <property type="match status" value="1"/>
</dbReference>
<keyword evidence="1" id="KW-0812">Transmembrane</keyword>
<accession>A0A3B1BVE6</accession>
<dbReference type="InterPro" id="IPR011990">
    <property type="entry name" value="TPR-like_helical_dom_sf"/>
</dbReference>
<dbReference type="AlphaFoldDB" id="A0A3B1BVE6"/>
<proteinExistence type="predicted"/>
<organism evidence="2">
    <name type="scientific">hydrothermal vent metagenome</name>
    <dbReference type="NCBI Taxonomy" id="652676"/>
    <lineage>
        <taxon>unclassified sequences</taxon>
        <taxon>metagenomes</taxon>
        <taxon>ecological metagenomes</taxon>
    </lineage>
</organism>
<keyword evidence="1" id="KW-1133">Transmembrane helix</keyword>
<dbReference type="EMBL" id="UOGC01000135">
    <property type="protein sequence ID" value="VAX22276.1"/>
    <property type="molecule type" value="Genomic_DNA"/>
</dbReference>
<evidence type="ECO:0000313" key="2">
    <source>
        <dbReference type="EMBL" id="VAX22276.1"/>
    </source>
</evidence>